<feature type="domain" description="Phage tail collar" evidence="3">
    <location>
        <begin position="130"/>
        <end position="186"/>
    </location>
</feature>
<sequence length="301" mass="31728">MKSLYTFLATCLITISGFAQDINIAGFNFQGYAIDNEGKAITTENVTVTFTIGSFVEEHSLTTDAFGVFNAVIGTVKPTDFRKLDFKNPYEALSLKVQVQKNSGAQVTIFNGPLQSVPYARSAENGVPVGTIIAFSGAVAPKGWLLCDGKTYNKTDFPRLEGIIGSSWGNNGGSTFKVPDLRGRFLRGAGAGSTGLTGANIPELGKAYGDQNKSHNHKVTVRPHTHNFTDIFHSEGAFGVPGGAGSEAVPGNKGSGATDEDNVGYNKSKVTNSTTAIADCESSGGAEARPHNAAVTYIIKY</sequence>
<dbReference type="Proteomes" id="UP000321168">
    <property type="component" value="Unassembled WGS sequence"/>
</dbReference>
<protein>
    <submittedName>
        <fullName evidence="4">Tail fiber protein</fullName>
    </submittedName>
</protein>
<dbReference type="SUPFAM" id="SSF88874">
    <property type="entry name" value="Receptor-binding domain of short tail fibre protein gp12"/>
    <property type="match status" value="1"/>
</dbReference>
<dbReference type="OrthoDB" id="9113831at2"/>
<dbReference type="Gene3D" id="3.90.1340.10">
    <property type="entry name" value="Phage tail collar domain"/>
    <property type="match status" value="1"/>
</dbReference>
<evidence type="ECO:0000256" key="1">
    <source>
        <dbReference type="SAM" id="MobiDB-lite"/>
    </source>
</evidence>
<dbReference type="RefSeq" id="WP_147014701.1">
    <property type="nucleotide sequence ID" value="NZ_VORB01000006.1"/>
</dbReference>
<gene>
    <name evidence="4" type="ORF">FRX97_08120</name>
</gene>
<accession>A0A5C6V133</accession>
<evidence type="ECO:0000259" key="3">
    <source>
        <dbReference type="Pfam" id="PF07484"/>
    </source>
</evidence>
<dbReference type="InterPro" id="IPR037053">
    <property type="entry name" value="Phage_tail_collar_dom_sf"/>
</dbReference>
<keyword evidence="5" id="KW-1185">Reference proteome</keyword>
<feature type="chain" id="PRO_5022836004" evidence="2">
    <location>
        <begin position="20"/>
        <end position="301"/>
    </location>
</feature>
<reference evidence="4 5" key="1">
    <citation type="submission" date="2019-08" db="EMBL/GenBank/DDBJ databases">
        <title>Genome of Luteibaculum oceani JCM 18817.</title>
        <authorList>
            <person name="Bowman J.P."/>
        </authorList>
    </citation>
    <scope>NUCLEOTIDE SEQUENCE [LARGE SCALE GENOMIC DNA]</scope>
    <source>
        <strain evidence="4 5">JCM 18817</strain>
    </source>
</reference>
<dbReference type="InterPro" id="IPR011083">
    <property type="entry name" value="Phage_tail_collar_dom"/>
</dbReference>
<dbReference type="AlphaFoldDB" id="A0A5C6V133"/>
<organism evidence="4 5">
    <name type="scientific">Luteibaculum oceani</name>
    <dbReference type="NCBI Taxonomy" id="1294296"/>
    <lineage>
        <taxon>Bacteria</taxon>
        <taxon>Pseudomonadati</taxon>
        <taxon>Bacteroidota</taxon>
        <taxon>Flavobacteriia</taxon>
        <taxon>Flavobacteriales</taxon>
        <taxon>Luteibaculaceae</taxon>
        <taxon>Luteibaculum</taxon>
    </lineage>
</organism>
<name>A0A5C6V133_9FLAO</name>
<feature type="signal peptide" evidence="2">
    <location>
        <begin position="1"/>
        <end position="19"/>
    </location>
</feature>
<dbReference type="Pfam" id="PF07484">
    <property type="entry name" value="Collar"/>
    <property type="match status" value="1"/>
</dbReference>
<comment type="caution">
    <text evidence="4">The sequence shown here is derived from an EMBL/GenBank/DDBJ whole genome shotgun (WGS) entry which is preliminary data.</text>
</comment>
<proteinExistence type="predicted"/>
<feature type="region of interest" description="Disordered" evidence="1">
    <location>
        <begin position="242"/>
        <end position="267"/>
    </location>
</feature>
<keyword evidence="2" id="KW-0732">Signal</keyword>
<evidence type="ECO:0000256" key="2">
    <source>
        <dbReference type="SAM" id="SignalP"/>
    </source>
</evidence>
<dbReference type="EMBL" id="VORB01000006">
    <property type="protein sequence ID" value="TXC78674.1"/>
    <property type="molecule type" value="Genomic_DNA"/>
</dbReference>
<evidence type="ECO:0000313" key="5">
    <source>
        <dbReference type="Proteomes" id="UP000321168"/>
    </source>
</evidence>
<evidence type="ECO:0000313" key="4">
    <source>
        <dbReference type="EMBL" id="TXC78674.1"/>
    </source>
</evidence>